<evidence type="ECO:0000313" key="2">
    <source>
        <dbReference type="Proteomes" id="UP001272345"/>
    </source>
</evidence>
<protein>
    <submittedName>
        <fullName evidence="1">Mbeg1-like protein</fullName>
    </submittedName>
</protein>
<dbReference type="InterPro" id="IPR029058">
    <property type="entry name" value="AB_hydrolase_fold"/>
</dbReference>
<dbReference type="Proteomes" id="UP001272345">
    <property type="component" value="Unassembled WGS sequence"/>
</dbReference>
<accession>A0ABU5FX37</accession>
<sequence>MSNILDYAQGLKSYSFDKVFFKDIDVLALTEVAYLPFEQIITDSEITLEKLAQYYTTLNGEKGEILSVITTPRIDLLRILGRSSRYGTIEAFDFINKIDSNIERQFSAITYRLKDEKYLVVFRGTDENLIGWKEDFHMTFMHEVPAQQSAYQYLEKRMTEYPGEYIVSGHSKGGNLAIYACSKLDEEKQNSVTGIYAFDAPGLHESLLESEGFLRIKDRIASYIPQDSMVSVLLEPPVNAKVVKSNAILLLQHDTFSWEVGQIDFVQVENQSQLSIHADKVISSWLDNMTNDEKQEFSDVIFDVFLESGINKFADITVDTPKKIINIVNNMTRLTSEQKKMTIQVLFKLFNAQFDVFKSYLPKPIQKVEGKMEHFAKTAFSNITGVFKKSKRKGK</sequence>
<dbReference type="EMBL" id="JAXHDO010000005">
    <property type="protein sequence ID" value="MDY4337819.1"/>
    <property type="molecule type" value="Genomic_DNA"/>
</dbReference>
<evidence type="ECO:0000313" key="1">
    <source>
        <dbReference type="EMBL" id="MDY4337819.1"/>
    </source>
</evidence>
<dbReference type="SUPFAM" id="SSF53474">
    <property type="entry name" value="alpha/beta-Hydrolases"/>
    <property type="match status" value="1"/>
</dbReference>
<reference evidence="1 2" key="1">
    <citation type="submission" date="2023-11" db="EMBL/GenBank/DDBJ databases">
        <title>Streptococcus wuxiensis sp. nov., Streptococcus jiangnanensis sp. nov., Streptococcus fermentans sp. nov., three novel members of the genus Streptococcus isolated from breast milk.</title>
        <authorList>
            <person name="Zhou Y."/>
            <person name="Yang B."/>
        </authorList>
    </citation>
    <scope>NUCLEOTIDE SEQUENCE [LARGE SCALE GENOMIC DNA]</scope>
    <source>
        <strain evidence="1 2">21WXBC0057M1</strain>
    </source>
</reference>
<organism evidence="1 2">
    <name type="scientific">Streptococcus wuxiensis</name>
    <dbReference type="NCBI Taxonomy" id="3095078"/>
    <lineage>
        <taxon>Bacteria</taxon>
        <taxon>Bacillati</taxon>
        <taxon>Bacillota</taxon>
        <taxon>Bacilli</taxon>
        <taxon>Lactobacillales</taxon>
        <taxon>Streptococcaceae</taxon>
        <taxon>Streptococcus</taxon>
    </lineage>
</organism>
<dbReference type="InterPro" id="IPR024499">
    <property type="entry name" value="Mbeg1-like"/>
</dbReference>
<dbReference type="Pfam" id="PF11187">
    <property type="entry name" value="Mbeg1-like"/>
    <property type="match status" value="1"/>
</dbReference>
<dbReference type="RefSeq" id="WP_320693925.1">
    <property type="nucleotide sequence ID" value="NZ_JAXHDO010000005.1"/>
</dbReference>
<dbReference type="Gene3D" id="3.40.50.1820">
    <property type="entry name" value="alpha/beta hydrolase"/>
    <property type="match status" value="1"/>
</dbReference>
<proteinExistence type="predicted"/>
<comment type="caution">
    <text evidence="1">The sequence shown here is derived from an EMBL/GenBank/DDBJ whole genome shotgun (WGS) entry which is preliminary data.</text>
</comment>
<gene>
    <name evidence="1" type="ORF">SPC83_06725</name>
</gene>
<keyword evidence="2" id="KW-1185">Reference proteome</keyword>
<name>A0ABU5FX37_9STRE</name>